<dbReference type="EMBL" id="PQXN01000389">
    <property type="protein sequence ID" value="TGO45437.1"/>
    <property type="molecule type" value="Genomic_DNA"/>
</dbReference>
<organism evidence="2 3">
    <name type="scientific">Botryotinia convoluta</name>
    <dbReference type="NCBI Taxonomy" id="54673"/>
    <lineage>
        <taxon>Eukaryota</taxon>
        <taxon>Fungi</taxon>
        <taxon>Dikarya</taxon>
        <taxon>Ascomycota</taxon>
        <taxon>Pezizomycotina</taxon>
        <taxon>Leotiomycetes</taxon>
        <taxon>Helotiales</taxon>
        <taxon>Sclerotiniaceae</taxon>
        <taxon>Botryotinia</taxon>
    </lineage>
</organism>
<dbReference type="PANTHER" id="PTHR35041">
    <property type="entry name" value="MEDIATOR OF RNA POLYMERASE II TRANSCRIPTION SUBUNIT 1"/>
    <property type="match status" value="1"/>
</dbReference>
<keyword evidence="1" id="KW-1133">Transmembrane helix</keyword>
<keyword evidence="1" id="KW-0812">Transmembrane</keyword>
<dbReference type="AlphaFoldDB" id="A0A4Z1HKF7"/>
<dbReference type="Proteomes" id="UP000297527">
    <property type="component" value="Unassembled WGS sequence"/>
</dbReference>
<reference evidence="2 3" key="1">
    <citation type="submission" date="2017-12" db="EMBL/GenBank/DDBJ databases">
        <title>Comparative genomics of Botrytis spp.</title>
        <authorList>
            <person name="Valero-Jimenez C.A."/>
            <person name="Tapia P."/>
            <person name="Veloso J."/>
            <person name="Silva-Moreno E."/>
            <person name="Staats M."/>
            <person name="Valdes J.H."/>
            <person name="Van Kan J.A.L."/>
        </authorList>
    </citation>
    <scope>NUCLEOTIDE SEQUENCE [LARGE SCALE GENOMIC DNA]</scope>
    <source>
        <strain evidence="2 3">MUCL11595</strain>
    </source>
</reference>
<gene>
    <name evidence="2" type="ORF">BCON_0391g00010</name>
</gene>
<evidence type="ECO:0000313" key="3">
    <source>
        <dbReference type="Proteomes" id="UP000297527"/>
    </source>
</evidence>
<comment type="caution">
    <text evidence="2">The sequence shown here is derived from an EMBL/GenBank/DDBJ whole genome shotgun (WGS) entry which is preliminary data.</text>
</comment>
<protein>
    <submittedName>
        <fullName evidence="2">Uncharacterized protein</fullName>
    </submittedName>
</protein>
<keyword evidence="3" id="KW-1185">Reference proteome</keyword>
<dbReference type="OrthoDB" id="5322539at2759"/>
<evidence type="ECO:0000313" key="2">
    <source>
        <dbReference type="EMBL" id="TGO45437.1"/>
    </source>
</evidence>
<sequence>MFDTIDWSSEGAYYPRFDTIARPTGELSALTASAAERKDVVPHYIPADNSSYYLQFRRPTIKCSPSTDVQKQIFNKFSASFPVDTITPYSLPFPDTILTPNSTLFSYFEPGFPMLMFSAFTPLFADFDSLGFDNQNLWSLPSNSSIHSKPKIKLWVQTSRDNNTSYKVGFDVENGDQTITSLQTIGFEPVLMNSHADGFDYSNPYPYTEHDSYIASFVALCNLLVGNITVREEFSEASGKLLIHESSSLILRSGLDACEDFTNGLWKDEFVKGIASECHMIEDYICNSTRFIVWSNSSMFGQYSRPINATSKIFGKPQFMCRNRTLGRAIVDLYQNITISMLSATQLTRSTNIYQYNSRNLILSYSIAAFIAFMSIIIGILSCISNGVAHSTAFSALVATTRNLELDALSKGHCMGSLPLDKEMAKTRLRFGELEKGAAKEMARMDGSVEVKHLGFGFEDDVVRLRKGGVHI</sequence>
<feature type="transmembrane region" description="Helical" evidence="1">
    <location>
        <begin position="362"/>
        <end position="384"/>
    </location>
</feature>
<accession>A0A4Z1HKF7</accession>
<proteinExistence type="predicted"/>
<dbReference type="PANTHER" id="PTHR35041:SF6">
    <property type="entry name" value="FORMYLMETHIONINE DEFORMYLASE-LIKE PROTEIN-RELATED"/>
    <property type="match status" value="1"/>
</dbReference>
<evidence type="ECO:0000256" key="1">
    <source>
        <dbReference type="SAM" id="Phobius"/>
    </source>
</evidence>
<name>A0A4Z1HKF7_9HELO</name>
<keyword evidence="1" id="KW-0472">Membrane</keyword>